<gene>
    <name evidence="12" type="ORF">MNODULE_23235</name>
</gene>
<dbReference type="EMBL" id="VTOW01000009">
    <property type="protein sequence ID" value="NKE73673.1"/>
    <property type="molecule type" value="Genomic_DNA"/>
</dbReference>
<keyword evidence="4" id="KW-0548">Nucleotidyltransferase</keyword>
<dbReference type="SMART" id="SM00400">
    <property type="entry name" value="ZnF_CHCC"/>
    <property type="match status" value="1"/>
</dbReference>
<dbReference type="InterPro" id="IPR006171">
    <property type="entry name" value="TOPRIM_dom"/>
</dbReference>
<evidence type="ECO:0000256" key="5">
    <source>
        <dbReference type="ARBA" id="ARBA00022705"/>
    </source>
</evidence>
<keyword evidence="2" id="KW-0639">Primosome</keyword>
<evidence type="ECO:0000259" key="11">
    <source>
        <dbReference type="PROSITE" id="PS50880"/>
    </source>
</evidence>
<keyword evidence="8" id="KW-0862">Zinc</keyword>
<dbReference type="PANTHER" id="PTHR30313">
    <property type="entry name" value="DNA PRIMASE"/>
    <property type="match status" value="1"/>
</dbReference>
<reference evidence="12 13" key="1">
    <citation type="journal article" date="2020" name="Nature">
        <title>Bacterial chemolithoautotrophy via manganese oxidation.</title>
        <authorList>
            <person name="Yu H."/>
            <person name="Leadbetter J.R."/>
        </authorList>
    </citation>
    <scope>NUCLEOTIDE SEQUENCE [LARGE SCALE GENOMIC DNA]</scope>
    <source>
        <strain evidence="12 13">Mn-1</strain>
    </source>
</reference>
<dbReference type="GO" id="GO:0006269">
    <property type="term" value="P:DNA replication, synthesis of primer"/>
    <property type="evidence" value="ECO:0007669"/>
    <property type="project" value="UniProtKB-KW"/>
</dbReference>
<dbReference type="GO" id="GO:0003677">
    <property type="term" value="F:DNA binding"/>
    <property type="evidence" value="ECO:0007669"/>
    <property type="project" value="InterPro"/>
</dbReference>
<protein>
    <recommendedName>
        <fullName evidence="11">Toprim domain-containing protein</fullName>
    </recommendedName>
</protein>
<dbReference type="GO" id="GO:1990077">
    <property type="term" value="C:primosome complex"/>
    <property type="evidence" value="ECO:0007669"/>
    <property type="project" value="UniProtKB-KW"/>
</dbReference>
<evidence type="ECO:0000256" key="10">
    <source>
        <dbReference type="SAM" id="MobiDB-lite"/>
    </source>
</evidence>
<evidence type="ECO:0000256" key="8">
    <source>
        <dbReference type="ARBA" id="ARBA00022833"/>
    </source>
</evidence>
<dbReference type="Gene3D" id="3.90.580.10">
    <property type="entry name" value="Zinc finger, CHC2-type domain"/>
    <property type="match status" value="1"/>
</dbReference>
<dbReference type="InterPro" id="IPR034154">
    <property type="entry name" value="TOPRIM_DnaG/twinkle"/>
</dbReference>
<dbReference type="InterPro" id="IPR036977">
    <property type="entry name" value="DNA_primase_Znf_CHC2"/>
</dbReference>
<evidence type="ECO:0000313" key="13">
    <source>
        <dbReference type="Proteomes" id="UP000534783"/>
    </source>
</evidence>
<dbReference type="GO" id="GO:0008270">
    <property type="term" value="F:zinc ion binding"/>
    <property type="evidence" value="ECO:0007669"/>
    <property type="project" value="UniProtKB-KW"/>
</dbReference>
<feature type="domain" description="Toprim" evidence="11">
    <location>
        <begin position="301"/>
        <end position="388"/>
    </location>
</feature>
<dbReference type="PROSITE" id="PS50880">
    <property type="entry name" value="TOPRIM"/>
    <property type="match status" value="1"/>
</dbReference>
<name>A0A7X6IDE5_9BACT</name>
<dbReference type="CDD" id="cd01029">
    <property type="entry name" value="TOPRIM_primases"/>
    <property type="match status" value="1"/>
</dbReference>
<evidence type="ECO:0000256" key="9">
    <source>
        <dbReference type="ARBA" id="ARBA00023163"/>
    </source>
</evidence>
<dbReference type="Proteomes" id="UP000534783">
    <property type="component" value="Unassembled WGS sequence"/>
</dbReference>
<dbReference type="Pfam" id="PF13155">
    <property type="entry name" value="Toprim_2"/>
    <property type="match status" value="1"/>
</dbReference>
<dbReference type="GO" id="GO:0000428">
    <property type="term" value="C:DNA-directed RNA polymerase complex"/>
    <property type="evidence" value="ECO:0007669"/>
    <property type="project" value="UniProtKB-KW"/>
</dbReference>
<dbReference type="InterPro" id="IPR037068">
    <property type="entry name" value="DNA_primase_core_N_sf"/>
</dbReference>
<dbReference type="InterPro" id="IPR050219">
    <property type="entry name" value="DnaG_primase"/>
</dbReference>
<keyword evidence="9" id="KW-0804">Transcription</keyword>
<keyword evidence="6" id="KW-0479">Metal-binding</keyword>
<keyword evidence="1" id="KW-0240">DNA-directed RNA polymerase</keyword>
<organism evidence="12 13">
    <name type="scientific">Candidatus Manganitrophus noduliformans</name>
    <dbReference type="NCBI Taxonomy" id="2606439"/>
    <lineage>
        <taxon>Bacteria</taxon>
        <taxon>Pseudomonadati</taxon>
        <taxon>Nitrospirota</taxon>
        <taxon>Nitrospiria</taxon>
        <taxon>Candidatus Troglogloeales</taxon>
        <taxon>Candidatus Manganitrophaceae</taxon>
        <taxon>Candidatus Manganitrophus</taxon>
    </lineage>
</organism>
<dbReference type="Gene3D" id="3.40.1360.10">
    <property type="match status" value="1"/>
</dbReference>
<dbReference type="SUPFAM" id="SSF56731">
    <property type="entry name" value="DNA primase core"/>
    <property type="match status" value="1"/>
</dbReference>
<feature type="compositionally biased region" description="Basic and acidic residues" evidence="10">
    <location>
        <begin position="25"/>
        <end position="43"/>
    </location>
</feature>
<comment type="caution">
    <text evidence="12">The sequence shown here is derived from an EMBL/GenBank/DDBJ whole genome shotgun (WGS) entry which is preliminary data.</text>
</comment>
<accession>A0A7X6IDE5</accession>
<dbReference type="GO" id="GO:0005737">
    <property type="term" value="C:cytoplasm"/>
    <property type="evidence" value="ECO:0007669"/>
    <property type="project" value="TreeGrafter"/>
</dbReference>
<evidence type="ECO:0000256" key="2">
    <source>
        <dbReference type="ARBA" id="ARBA00022515"/>
    </source>
</evidence>
<dbReference type="Gene3D" id="3.90.980.10">
    <property type="entry name" value="DNA primase, catalytic core, N-terminal domain"/>
    <property type="match status" value="1"/>
</dbReference>
<evidence type="ECO:0000256" key="6">
    <source>
        <dbReference type="ARBA" id="ARBA00022723"/>
    </source>
</evidence>
<feature type="region of interest" description="Disordered" evidence="10">
    <location>
        <begin position="24"/>
        <end position="43"/>
    </location>
</feature>
<evidence type="ECO:0000313" key="12">
    <source>
        <dbReference type="EMBL" id="NKE73673.1"/>
    </source>
</evidence>
<keyword evidence="7" id="KW-0863">Zinc-finger</keyword>
<evidence type="ECO:0000256" key="4">
    <source>
        <dbReference type="ARBA" id="ARBA00022695"/>
    </source>
</evidence>
<dbReference type="Pfam" id="PF01807">
    <property type="entry name" value="Zn_ribbon_DnaG"/>
    <property type="match status" value="1"/>
</dbReference>
<dbReference type="PANTHER" id="PTHR30313:SF2">
    <property type="entry name" value="DNA PRIMASE"/>
    <property type="match status" value="1"/>
</dbReference>
<evidence type="ECO:0000256" key="1">
    <source>
        <dbReference type="ARBA" id="ARBA00022478"/>
    </source>
</evidence>
<keyword evidence="5" id="KW-0235">DNA replication</keyword>
<evidence type="ECO:0000256" key="7">
    <source>
        <dbReference type="ARBA" id="ARBA00022771"/>
    </source>
</evidence>
<dbReference type="InterPro" id="IPR002694">
    <property type="entry name" value="Znf_CHC2"/>
</dbReference>
<dbReference type="AlphaFoldDB" id="A0A7X6IDE5"/>
<keyword evidence="13" id="KW-1185">Reference proteome</keyword>
<dbReference type="SUPFAM" id="SSF57783">
    <property type="entry name" value="Zinc beta-ribbon"/>
    <property type="match status" value="1"/>
</dbReference>
<proteinExistence type="predicted"/>
<sequence>MIQIRSAGSAGKANLHAPHFRRCSRWRESRPDRSKGPASRQKEDHLERLRGVSRGLFFLEASMQESLESVKSIPIQQVARRLGLEVIGQSARCFSHKPDRNPSLRLNLNTNRYHCYVCRGIYGSVIDLVMQVLGCDFKEAVSYLRGERQPLPPARPRRSEAERPVLSAERKGELLEAFMKFAPMQEEGMDYLRSRGLKTEIIEQMKIGYLRPGQYASASWALSRRYGFHSLKSAGLTNFYLFEKQKLPILLFPYRVGGAVQLIQARCLLTKAQAEARQIKRFAATGWATFFYNHDEIGKASILFLCEGEIDTLTLLQLGFSAIGSPGSWGFNEAWLNLFIGKTVVLCLDADPAGEKAAAWLSEEFRSRNVLSLKLYLPVGSDINEHVRKGGYLGITQSGATQS</sequence>
<evidence type="ECO:0000256" key="3">
    <source>
        <dbReference type="ARBA" id="ARBA00022679"/>
    </source>
</evidence>
<keyword evidence="3" id="KW-0808">Transferase</keyword>
<dbReference type="GO" id="GO:0003899">
    <property type="term" value="F:DNA-directed RNA polymerase activity"/>
    <property type="evidence" value="ECO:0007669"/>
    <property type="project" value="InterPro"/>
</dbReference>